<organism evidence="1 2">
    <name type="scientific">Gossypium laxum</name>
    <dbReference type="NCBI Taxonomy" id="34288"/>
    <lineage>
        <taxon>Eukaryota</taxon>
        <taxon>Viridiplantae</taxon>
        <taxon>Streptophyta</taxon>
        <taxon>Embryophyta</taxon>
        <taxon>Tracheophyta</taxon>
        <taxon>Spermatophyta</taxon>
        <taxon>Magnoliopsida</taxon>
        <taxon>eudicotyledons</taxon>
        <taxon>Gunneridae</taxon>
        <taxon>Pentapetalae</taxon>
        <taxon>rosids</taxon>
        <taxon>malvids</taxon>
        <taxon>Malvales</taxon>
        <taxon>Malvaceae</taxon>
        <taxon>Malvoideae</taxon>
        <taxon>Gossypium</taxon>
    </lineage>
</organism>
<evidence type="ECO:0000313" key="2">
    <source>
        <dbReference type="Proteomes" id="UP000593574"/>
    </source>
</evidence>
<protein>
    <submittedName>
        <fullName evidence="1">Uncharacterized protein</fullName>
    </submittedName>
</protein>
<dbReference type="EMBL" id="JABEZV010449026">
    <property type="protein sequence ID" value="MBA0731217.1"/>
    <property type="molecule type" value="Genomic_DNA"/>
</dbReference>
<accession>A0A7J9B4E5</accession>
<dbReference type="AlphaFoldDB" id="A0A7J9B4E5"/>
<dbReference type="Proteomes" id="UP000593574">
    <property type="component" value="Unassembled WGS sequence"/>
</dbReference>
<gene>
    <name evidence="1" type="ORF">Golax_025979</name>
</gene>
<keyword evidence="2" id="KW-1185">Reference proteome</keyword>
<evidence type="ECO:0000313" key="1">
    <source>
        <dbReference type="EMBL" id="MBA0731217.1"/>
    </source>
</evidence>
<sequence>MATTMALSTRIKELMVELALCQAAVGEGVSSAALTNKDVLKPKEFVGIRSTCGVNNFLWRMKNYLHAKGITNDAVKVNTTSMFLLILRFFGGKTRPQIKGKV</sequence>
<reference evidence="1 2" key="1">
    <citation type="journal article" date="2019" name="Genome Biol. Evol.">
        <title>Insights into the evolution of the New World diploid cottons (Gossypium, subgenus Houzingenia) based on genome sequencing.</title>
        <authorList>
            <person name="Grover C.E."/>
            <person name="Arick M.A. 2nd"/>
            <person name="Thrash A."/>
            <person name="Conover J.L."/>
            <person name="Sanders W.S."/>
            <person name="Peterson D.G."/>
            <person name="Frelichowski J.E."/>
            <person name="Scheffler J.A."/>
            <person name="Scheffler B.E."/>
            <person name="Wendel J.F."/>
        </authorList>
    </citation>
    <scope>NUCLEOTIDE SEQUENCE [LARGE SCALE GENOMIC DNA]</scope>
    <source>
        <strain evidence="1">4</strain>
        <tissue evidence="1">Leaf</tissue>
    </source>
</reference>
<comment type="caution">
    <text evidence="1">The sequence shown here is derived from an EMBL/GenBank/DDBJ whole genome shotgun (WGS) entry which is preliminary data.</text>
</comment>
<name>A0A7J9B4E5_9ROSI</name>
<proteinExistence type="predicted"/>